<dbReference type="Proteomes" id="UP001488805">
    <property type="component" value="Unassembled WGS sequence"/>
</dbReference>
<proteinExistence type="predicted"/>
<evidence type="ECO:0000313" key="1">
    <source>
        <dbReference type="EMBL" id="KAK9520310.1"/>
    </source>
</evidence>
<dbReference type="AlphaFoldDB" id="A0AAW1ECY0"/>
<organism evidence="1 2">
    <name type="scientific">Zoarces viviparus</name>
    <name type="common">Viviparous eelpout</name>
    <name type="synonym">Blennius viviparus</name>
    <dbReference type="NCBI Taxonomy" id="48416"/>
    <lineage>
        <taxon>Eukaryota</taxon>
        <taxon>Metazoa</taxon>
        <taxon>Chordata</taxon>
        <taxon>Craniata</taxon>
        <taxon>Vertebrata</taxon>
        <taxon>Euteleostomi</taxon>
        <taxon>Actinopterygii</taxon>
        <taxon>Neopterygii</taxon>
        <taxon>Teleostei</taxon>
        <taxon>Neoteleostei</taxon>
        <taxon>Acanthomorphata</taxon>
        <taxon>Eupercaria</taxon>
        <taxon>Perciformes</taxon>
        <taxon>Cottioidei</taxon>
        <taxon>Zoarcales</taxon>
        <taxon>Zoarcidae</taxon>
        <taxon>Zoarcinae</taxon>
        <taxon>Zoarces</taxon>
    </lineage>
</organism>
<dbReference type="EMBL" id="JBCEZU010000329">
    <property type="protein sequence ID" value="KAK9520310.1"/>
    <property type="molecule type" value="Genomic_DNA"/>
</dbReference>
<accession>A0AAW1ECY0</accession>
<reference evidence="1 2" key="1">
    <citation type="journal article" date="2024" name="Genome Biol. Evol.">
        <title>Chromosome-level genome assembly of the viviparous eelpout Zoarces viviparus.</title>
        <authorList>
            <person name="Fuhrmann N."/>
            <person name="Brasseur M.V."/>
            <person name="Bakowski C.E."/>
            <person name="Podsiadlowski L."/>
            <person name="Prost S."/>
            <person name="Krehenwinkel H."/>
            <person name="Mayer C."/>
        </authorList>
    </citation>
    <scope>NUCLEOTIDE SEQUENCE [LARGE SCALE GENOMIC DNA]</scope>
    <source>
        <strain evidence="1">NO-MEL_2022_Ind0_liver</strain>
    </source>
</reference>
<sequence length="121" mass="12761">MLANTNSCNASVALMLSETPASNHHARAEQPKAPSLHLPRSASCIHSQSAHQAPGSAARTRATWIVDGSLVFLLPSATSASIPTGSRDANASLMVKLCHNVVSNVLGAEQEQMFCISIWAR</sequence>
<keyword evidence="2" id="KW-1185">Reference proteome</keyword>
<gene>
    <name evidence="1" type="ORF">VZT92_020206</name>
</gene>
<evidence type="ECO:0000313" key="2">
    <source>
        <dbReference type="Proteomes" id="UP001488805"/>
    </source>
</evidence>
<comment type="caution">
    <text evidence="1">The sequence shown here is derived from an EMBL/GenBank/DDBJ whole genome shotgun (WGS) entry which is preliminary data.</text>
</comment>
<protein>
    <submittedName>
        <fullName evidence="1">Uncharacterized protein</fullName>
    </submittedName>
</protein>
<name>A0AAW1ECY0_ZOAVI</name>